<dbReference type="PRINTS" id="PR01270">
    <property type="entry name" value="HDASUPER"/>
</dbReference>
<feature type="compositionally biased region" description="Basic and acidic residues" evidence="1">
    <location>
        <begin position="84"/>
        <end position="98"/>
    </location>
</feature>
<dbReference type="InterPro" id="IPR037138">
    <property type="entry name" value="His_deacetylse_dom_sf"/>
</dbReference>
<dbReference type="InterPro" id="IPR000286">
    <property type="entry name" value="HDACs"/>
</dbReference>
<keyword evidence="4" id="KW-1185">Reference proteome</keyword>
<dbReference type="PANTHER" id="PTHR47558">
    <property type="entry name" value="HISTONE DEACETYLASE HOS3"/>
    <property type="match status" value="1"/>
</dbReference>
<dbReference type="Pfam" id="PF00850">
    <property type="entry name" value="Hist_deacetyl"/>
    <property type="match status" value="1"/>
</dbReference>
<dbReference type="GO" id="GO:0141221">
    <property type="term" value="F:histone deacetylase activity, hydrolytic mechanism"/>
    <property type="evidence" value="ECO:0007669"/>
    <property type="project" value="UniProtKB-EC"/>
</dbReference>
<feature type="region of interest" description="Disordered" evidence="1">
    <location>
        <begin position="1035"/>
        <end position="1096"/>
    </location>
</feature>
<feature type="compositionally biased region" description="Polar residues" evidence="1">
    <location>
        <begin position="642"/>
        <end position="651"/>
    </location>
</feature>
<feature type="region of interest" description="Disordered" evidence="1">
    <location>
        <begin position="902"/>
        <end position="1006"/>
    </location>
</feature>
<dbReference type="InterPro" id="IPR053244">
    <property type="entry name" value="HDAC_HD_type_1"/>
</dbReference>
<dbReference type="Proteomes" id="UP001345013">
    <property type="component" value="Unassembled WGS sequence"/>
</dbReference>
<feature type="region of interest" description="Disordered" evidence="1">
    <location>
        <begin position="738"/>
        <end position="819"/>
    </location>
</feature>
<reference evidence="3 4" key="1">
    <citation type="submission" date="2023-08" db="EMBL/GenBank/DDBJ databases">
        <title>Black Yeasts Isolated from many extreme environments.</title>
        <authorList>
            <person name="Coleine C."/>
            <person name="Stajich J.E."/>
            <person name="Selbmann L."/>
        </authorList>
    </citation>
    <scope>NUCLEOTIDE SEQUENCE [LARGE SCALE GENOMIC DNA]</scope>
    <source>
        <strain evidence="3 4">CCFEE 5885</strain>
    </source>
</reference>
<dbReference type="PANTHER" id="PTHR47558:SF1">
    <property type="entry name" value="HISTONE DEACETYLASE HOS3"/>
    <property type="match status" value="1"/>
</dbReference>
<name>A0ABR0KFH7_9EURO</name>
<feature type="compositionally biased region" description="Polar residues" evidence="1">
    <location>
        <begin position="1040"/>
        <end position="1053"/>
    </location>
</feature>
<protein>
    <submittedName>
        <fullName evidence="3">Histone deacetylase</fullName>
        <ecNumber evidence="3">3.5.1.98</ecNumber>
    </submittedName>
</protein>
<organism evidence="3 4">
    <name type="scientific">Lithohypha guttulata</name>
    <dbReference type="NCBI Taxonomy" id="1690604"/>
    <lineage>
        <taxon>Eukaryota</taxon>
        <taxon>Fungi</taxon>
        <taxon>Dikarya</taxon>
        <taxon>Ascomycota</taxon>
        <taxon>Pezizomycotina</taxon>
        <taxon>Eurotiomycetes</taxon>
        <taxon>Chaetothyriomycetidae</taxon>
        <taxon>Chaetothyriales</taxon>
        <taxon>Trichomeriaceae</taxon>
        <taxon>Lithohypha</taxon>
    </lineage>
</organism>
<feature type="region of interest" description="Disordered" evidence="1">
    <location>
        <begin position="628"/>
        <end position="651"/>
    </location>
</feature>
<feature type="domain" description="Histone deacetylase" evidence="2">
    <location>
        <begin position="239"/>
        <end position="575"/>
    </location>
</feature>
<feature type="region of interest" description="Disordered" evidence="1">
    <location>
        <begin position="1"/>
        <end position="139"/>
    </location>
</feature>
<feature type="compositionally biased region" description="Low complexity" evidence="1">
    <location>
        <begin position="940"/>
        <end position="961"/>
    </location>
</feature>
<evidence type="ECO:0000313" key="3">
    <source>
        <dbReference type="EMBL" id="KAK5095062.1"/>
    </source>
</evidence>
<proteinExistence type="predicted"/>
<accession>A0ABR0KFH7</accession>
<sequence length="1096" mass="119372">MDLDPDIALPSIESLESVDGSAAGATTPQSERFKNGKVNENVSSRTTKARLDSSPARSPFKTPSSRPPTPSSRSISRSPSAVSVRHDRSVTPRLERKTSTPNLSVRTAAPHQPQFRRASSNLNPATPLKTRLMERPQMTPTSVAKDYFSKELQAHSRTGSNVVVFTHDACYGHRFARPRSTKAVLGSIVERPERIHATLLGASAAYVRLGQRHKDGKHGPHPDREPATPPFALIKSSRSMPLTNPAVTAVHGTKWMDSLQVMCGSAEAKLAMGQKELARPIGHQRDAKGTILPPLHSGDLYLSAESLSALQGCLGGVCDAVDVVFQPDATARRAFVCIRPPGHHCSADLPSGFCWLNNVHIGITYAAMNHGLTHAAIIDFDLHHGDGSQTITWDHNRDAYNIQNPKSAPSHKKTPIGYYSLHDINSYPCEYGDEDKIRNASTCLHTAHGQSIWNVHLESWRTHADFWKLYEAKYKILLEKATIFLRHHSHTLRQTGVEPKAAVFLSSGFDASEWESPGMQRHQVNVPTDFYAKFTSDVVDMSRQADLGVDGRIISVLEGGYSDRALTSGVMSHLCGLTQHTVPGTALEPTCGLSNVDVDSSTHTRPTYDPEWWQLEQLESLEAVVAGHTPQPTKPKDKLPSSFASPTRASTARMTEVAKERQSLSQQMEARLWLENAPPEPVPDVDWVTAAYELSRLLIPKDRQTESCTHEELNAENSRVRRDRQSLVSLPISDIIEDKMQLRDRKPKKTNPNVVPTKPAAKNTSRRTTIAAASELPDPSALEPPRTRRRSSAASSVLSGLHDLQLNDKEGSSSTRTFSRDVFTAPSNSEAVVAVRKTRAHVKKPASTANSPRKKTAAAPNSRARAANEPNTSRAATTSSATSTNADVMDDLTNGMKKISIKLKLPTEEQHKANQRQAEEATTDKPKPARRPPVPRAPKTKAVAAVKADATAAPSPSTAAPVSRDAGSAFSSAEVTPPATAVARVDSEEQTSSHQSQTNPLDLSQQRHVTTMSPLTFLSVTEPQAAPALDRQDVVPDVQGSATNTDAINTNPEQAADTISYPSIKIASESPPVSEDLINEEQSAKSIWDIPETPHR</sequence>
<dbReference type="EC" id="3.5.1.98" evidence="3"/>
<feature type="compositionally biased region" description="Low complexity" evidence="1">
    <location>
        <begin position="857"/>
        <end position="886"/>
    </location>
</feature>
<keyword evidence="3" id="KW-0378">Hydrolase</keyword>
<dbReference type="EMBL" id="JAVRRG010000030">
    <property type="protein sequence ID" value="KAK5095062.1"/>
    <property type="molecule type" value="Genomic_DNA"/>
</dbReference>
<evidence type="ECO:0000313" key="4">
    <source>
        <dbReference type="Proteomes" id="UP001345013"/>
    </source>
</evidence>
<dbReference type="CDD" id="cd09998">
    <property type="entry name" value="HDAC_Hos3"/>
    <property type="match status" value="1"/>
</dbReference>
<gene>
    <name evidence="3" type="primary">HOS3</name>
    <name evidence="3" type="ORF">LTR24_003279</name>
</gene>
<dbReference type="SUPFAM" id="SSF52768">
    <property type="entry name" value="Arginase/deacetylase"/>
    <property type="match status" value="1"/>
</dbReference>
<evidence type="ECO:0000259" key="2">
    <source>
        <dbReference type="Pfam" id="PF00850"/>
    </source>
</evidence>
<evidence type="ECO:0000256" key="1">
    <source>
        <dbReference type="SAM" id="MobiDB-lite"/>
    </source>
</evidence>
<dbReference type="InterPro" id="IPR023801">
    <property type="entry name" value="His_deacetylse_dom"/>
</dbReference>
<feature type="compositionally biased region" description="Basic and acidic residues" evidence="1">
    <location>
        <begin position="905"/>
        <end position="927"/>
    </location>
</feature>
<feature type="compositionally biased region" description="Low complexity" evidence="1">
    <location>
        <begin position="71"/>
        <end position="83"/>
    </location>
</feature>
<comment type="caution">
    <text evidence="3">The sequence shown here is derived from an EMBL/GenBank/DDBJ whole genome shotgun (WGS) entry which is preliminary data.</text>
</comment>
<dbReference type="Gene3D" id="3.40.800.20">
    <property type="entry name" value="Histone deacetylase domain"/>
    <property type="match status" value="1"/>
</dbReference>
<dbReference type="InterPro" id="IPR023696">
    <property type="entry name" value="Ureohydrolase_dom_sf"/>
</dbReference>
<feature type="region of interest" description="Disordered" evidence="1">
    <location>
        <begin position="834"/>
        <end position="890"/>
    </location>
</feature>